<dbReference type="EMBL" id="VZAH01000039">
    <property type="protein sequence ID" value="MQP13492.1"/>
    <property type="molecule type" value="Genomic_DNA"/>
</dbReference>
<dbReference type="Gene3D" id="3.30.530.80">
    <property type="match status" value="1"/>
</dbReference>
<reference evidence="5 6" key="1">
    <citation type="submission" date="2019-09" db="EMBL/GenBank/DDBJ databases">
        <title>Distinct polysaccharide growth profiles of human intestinal Prevotella copri isolates.</title>
        <authorList>
            <person name="Fehlner-Peach H."/>
            <person name="Magnabosco C."/>
            <person name="Raghavan V."/>
            <person name="Scher J.U."/>
            <person name="Tett A."/>
            <person name="Cox L.M."/>
            <person name="Gottsegen C."/>
            <person name="Watters A."/>
            <person name="Wiltshire- Gordon J.D."/>
            <person name="Segata N."/>
            <person name="Bonneau R."/>
            <person name="Littman D.R."/>
        </authorList>
    </citation>
    <scope>NUCLEOTIDE SEQUENCE [LARGE SCALE GENOMIC DNA]</scope>
    <source>
        <strain evidence="5">iA624</strain>
        <strain evidence="3">IA624</strain>
        <strain evidence="6">iAA917</strain>
        <strain evidence="4">IAA917</strain>
    </source>
</reference>
<dbReference type="OrthoDB" id="1049662at2"/>
<accession>A0A5P0WL25</accession>
<proteinExistence type="predicted"/>
<dbReference type="RefSeq" id="WP_153091646.1">
    <property type="nucleotide sequence ID" value="NZ_VZAH01000039.1"/>
</dbReference>
<organism evidence="4 6">
    <name type="scientific">Segatella copri</name>
    <dbReference type="NCBI Taxonomy" id="165179"/>
    <lineage>
        <taxon>Bacteria</taxon>
        <taxon>Pseudomonadati</taxon>
        <taxon>Bacteroidota</taxon>
        <taxon>Bacteroidia</taxon>
        <taxon>Bacteroidales</taxon>
        <taxon>Prevotellaceae</taxon>
        <taxon>Segatella</taxon>
    </lineage>
</organism>
<protein>
    <submittedName>
        <fullName evidence="4">DUF4468 domain-containing protein</fullName>
    </submittedName>
</protein>
<dbReference type="EMBL" id="VZBP01000013">
    <property type="protein sequence ID" value="MQO08372.1"/>
    <property type="molecule type" value="Genomic_DNA"/>
</dbReference>
<dbReference type="Proteomes" id="UP000477980">
    <property type="component" value="Unassembled WGS sequence"/>
</dbReference>
<evidence type="ECO:0000313" key="4">
    <source>
        <dbReference type="EMBL" id="MQP13492.1"/>
    </source>
</evidence>
<feature type="domain" description="DUF4468" evidence="2">
    <location>
        <begin position="61"/>
        <end position="109"/>
    </location>
</feature>
<evidence type="ECO:0000313" key="3">
    <source>
        <dbReference type="EMBL" id="MQO08372.1"/>
    </source>
</evidence>
<sequence length="219" mass="24967">MRRNLLLLLLWLAGLLAVDAQTLSRKEVETYVINQYGKRWKDIALYLGKKDTLDKDNALTFEKTISVRGKSKNELFVDLNYWFLKTFSNASSSIEMADKELGVIMAKGYLPGIAYHSGGYSSYCVNIRPLVRCDIKDEQVKLTIVVPNYEVTKVDDGIWSAMLDEDFDKHPPYTVNETWSLNDCFPFAKKDGTKKTSSKALVMSHGYVEVLMNRIQMAL</sequence>
<gene>
    <name evidence="4" type="ORF">F7D25_03490</name>
    <name evidence="3" type="ORF">F7D57_01255</name>
</gene>
<keyword evidence="1" id="KW-0732">Signal</keyword>
<dbReference type="Pfam" id="PF14730">
    <property type="entry name" value="DUF4468"/>
    <property type="match status" value="1"/>
</dbReference>
<dbReference type="Proteomes" id="UP000405805">
    <property type="component" value="Unassembled WGS sequence"/>
</dbReference>
<evidence type="ECO:0000313" key="5">
    <source>
        <dbReference type="Proteomes" id="UP000405805"/>
    </source>
</evidence>
<feature type="chain" id="PRO_5041131843" evidence="1">
    <location>
        <begin position="21"/>
        <end position="219"/>
    </location>
</feature>
<dbReference type="InterPro" id="IPR027823">
    <property type="entry name" value="DUF4468"/>
</dbReference>
<feature type="signal peptide" evidence="1">
    <location>
        <begin position="1"/>
        <end position="20"/>
    </location>
</feature>
<dbReference type="AlphaFoldDB" id="A0A5P0WL25"/>
<evidence type="ECO:0000256" key="1">
    <source>
        <dbReference type="SAM" id="SignalP"/>
    </source>
</evidence>
<evidence type="ECO:0000259" key="2">
    <source>
        <dbReference type="Pfam" id="PF14730"/>
    </source>
</evidence>
<evidence type="ECO:0000313" key="6">
    <source>
        <dbReference type="Proteomes" id="UP000477980"/>
    </source>
</evidence>
<comment type="caution">
    <text evidence="4">The sequence shown here is derived from an EMBL/GenBank/DDBJ whole genome shotgun (WGS) entry which is preliminary data.</text>
</comment>
<name>A0A5P0WL25_9BACT</name>